<evidence type="ECO:0000313" key="6">
    <source>
        <dbReference type="Proteomes" id="UP000199492"/>
    </source>
</evidence>
<feature type="transmembrane region" description="Helical" evidence="2">
    <location>
        <begin position="12"/>
        <end position="37"/>
    </location>
</feature>
<dbReference type="InterPro" id="IPR016047">
    <property type="entry name" value="M23ase_b-sheet_dom"/>
</dbReference>
<dbReference type="SUPFAM" id="SSF51261">
    <property type="entry name" value="Duplicated hybrid motif"/>
    <property type="match status" value="1"/>
</dbReference>
<dbReference type="STRING" id="262004.SAMN04489796_101428"/>
<dbReference type="Pfam" id="PF18962">
    <property type="entry name" value="Por_Secre_tail"/>
    <property type="match status" value="1"/>
</dbReference>
<evidence type="ECO:0000259" key="3">
    <source>
        <dbReference type="Pfam" id="PF01551"/>
    </source>
</evidence>
<evidence type="ECO:0000256" key="2">
    <source>
        <dbReference type="SAM" id="Phobius"/>
    </source>
</evidence>
<keyword evidence="1" id="KW-0732">Signal</keyword>
<dbReference type="OrthoDB" id="9809488at2"/>
<dbReference type="InterPro" id="IPR026444">
    <property type="entry name" value="Secre_tail"/>
</dbReference>
<dbReference type="AlphaFoldDB" id="A0A1G7WMT5"/>
<protein>
    <submittedName>
        <fullName evidence="5">Por secretion system C-terminal sorting domain-containing protein</fullName>
    </submittedName>
</protein>
<dbReference type="InterPro" id="IPR050570">
    <property type="entry name" value="Cell_wall_metabolism_enzyme"/>
</dbReference>
<dbReference type="InterPro" id="IPR011055">
    <property type="entry name" value="Dup_hybrid_motif"/>
</dbReference>
<evidence type="ECO:0000313" key="5">
    <source>
        <dbReference type="EMBL" id="SDG73236.1"/>
    </source>
</evidence>
<keyword evidence="2" id="KW-0472">Membrane</keyword>
<keyword evidence="6" id="KW-1185">Reference proteome</keyword>
<dbReference type="Gene3D" id="2.70.70.10">
    <property type="entry name" value="Glucose Permease (Domain IIA)"/>
    <property type="match status" value="1"/>
</dbReference>
<dbReference type="Proteomes" id="UP000199492">
    <property type="component" value="Unassembled WGS sequence"/>
</dbReference>
<dbReference type="EMBL" id="FNCZ01000001">
    <property type="protein sequence ID" value="SDG73236.1"/>
    <property type="molecule type" value="Genomic_DNA"/>
</dbReference>
<dbReference type="PANTHER" id="PTHR21666:SF270">
    <property type="entry name" value="MUREIN HYDROLASE ACTIVATOR ENVC"/>
    <property type="match status" value="1"/>
</dbReference>
<dbReference type="Pfam" id="PF01551">
    <property type="entry name" value="Peptidase_M23"/>
    <property type="match status" value="1"/>
</dbReference>
<gene>
    <name evidence="5" type="ORF">SAMN04489796_101428</name>
</gene>
<sequence length="496" mass="56418">MLTFLKRFDYIILTNTLIIMTSKKITSLVFFFLFFSFSYTQNSLTPSGGGEFIFNANKTPCLTDVQREVLLSDIKNGIQQLKLEKKLVFSKYHKSGGHPLFIWPVKKKDGLEYNDVWGISNYVDQNLSYPNQVLDYNCGSKTYDTASGYNHWGIDIFNWPFQWKMMDNDDVEIIAGAPGQIILKISAMEDRTCSAASDINNWNVVVIQHTDGSAAVYGHMKQNSLTTKNVGDMVTEGEFLGIVGSSGNSSGPHLHFEVYSEIEWDGVGQDILVDPYAGDCNTMNTDSWWQDQKPYTNPNINAVLTHSTIPVFPDCPTQEITNESTDFDASDDIHFGLYMRDQVNGTSINLKVIRPDNTEVYNWNFPFTANYNASWFYWNFSNIYDMDGEWKWEATYLDQTVTNMFNVTGSLNVDEEDFKSTSIYPNPFNAIVNIYSKTKIKSARIVDVLGKSILEFNKNSEEGIKELNLEKLSKGMYFLTLEGDGNQKKTIKLIKT</sequence>
<feature type="domain" description="Secretion system C-terminal sorting" evidence="4">
    <location>
        <begin position="423"/>
        <end position="489"/>
    </location>
</feature>
<keyword evidence="2" id="KW-1133">Transmembrane helix</keyword>
<evidence type="ECO:0000256" key="1">
    <source>
        <dbReference type="ARBA" id="ARBA00022729"/>
    </source>
</evidence>
<evidence type="ECO:0000259" key="4">
    <source>
        <dbReference type="Pfam" id="PF18962"/>
    </source>
</evidence>
<feature type="domain" description="M23ase beta-sheet core" evidence="3">
    <location>
        <begin position="185"/>
        <end position="260"/>
    </location>
</feature>
<dbReference type="NCBIfam" id="TIGR04183">
    <property type="entry name" value="Por_Secre_tail"/>
    <property type="match status" value="1"/>
</dbReference>
<dbReference type="PANTHER" id="PTHR21666">
    <property type="entry name" value="PEPTIDASE-RELATED"/>
    <property type="match status" value="1"/>
</dbReference>
<reference evidence="6" key="1">
    <citation type="submission" date="2016-10" db="EMBL/GenBank/DDBJ databases">
        <authorList>
            <person name="Varghese N."/>
            <person name="Submissions S."/>
        </authorList>
    </citation>
    <scope>NUCLEOTIDE SEQUENCE [LARGE SCALE GENOMIC DNA]</scope>
    <source>
        <strain evidence="6">DSM 15363</strain>
    </source>
</reference>
<name>A0A1G7WMT5_9FLAO</name>
<keyword evidence="2" id="KW-0812">Transmembrane</keyword>
<dbReference type="CDD" id="cd12797">
    <property type="entry name" value="M23_peptidase"/>
    <property type="match status" value="1"/>
</dbReference>
<accession>A0A1G7WMT5</accession>
<dbReference type="GO" id="GO:0004222">
    <property type="term" value="F:metalloendopeptidase activity"/>
    <property type="evidence" value="ECO:0007669"/>
    <property type="project" value="TreeGrafter"/>
</dbReference>
<organism evidence="5 6">
    <name type="scientific">Winogradskyella thalassocola</name>
    <dbReference type="NCBI Taxonomy" id="262004"/>
    <lineage>
        <taxon>Bacteria</taxon>
        <taxon>Pseudomonadati</taxon>
        <taxon>Bacteroidota</taxon>
        <taxon>Flavobacteriia</taxon>
        <taxon>Flavobacteriales</taxon>
        <taxon>Flavobacteriaceae</taxon>
        <taxon>Winogradskyella</taxon>
    </lineage>
</organism>
<proteinExistence type="predicted"/>